<dbReference type="AlphaFoldDB" id="A0A9X0WFU4"/>
<dbReference type="SUPFAM" id="SSF46689">
    <property type="entry name" value="Homeodomain-like"/>
    <property type="match status" value="1"/>
</dbReference>
<protein>
    <recommendedName>
        <fullName evidence="3">Putative Fis-like DNA-binding protein</fullName>
    </recommendedName>
</protein>
<comment type="similarity">
    <text evidence="1">Belongs to the transcriptional regulatory Fis family.</text>
</comment>
<organism evidence="5 6">
    <name type="scientific">Thiocapsa imhoffii</name>
    <dbReference type="NCBI Taxonomy" id="382777"/>
    <lineage>
        <taxon>Bacteria</taxon>
        <taxon>Pseudomonadati</taxon>
        <taxon>Pseudomonadota</taxon>
        <taxon>Gammaproteobacteria</taxon>
        <taxon>Chromatiales</taxon>
        <taxon>Chromatiaceae</taxon>
        <taxon>Thiocapsa</taxon>
    </lineage>
</organism>
<comment type="caution">
    <text evidence="5">The sequence shown here is derived from an EMBL/GenBank/DDBJ whole genome shotgun (WGS) entry which is preliminary data.</text>
</comment>
<dbReference type="Pfam" id="PF02954">
    <property type="entry name" value="HTH_8"/>
    <property type="match status" value="1"/>
</dbReference>
<dbReference type="PRINTS" id="PR01591">
    <property type="entry name" value="DNABINDNGFIS"/>
</dbReference>
<dbReference type="Gene3D" id="1.10.10.60">
    <property type="entry name" value="Homeodomain-like"/>
    <property type="match status" value="1"/>
</dbReference>
<reference evidence="5 6" key="1">
    <citation type="journal article" date="2020" name="Microorganisms">
        <title>Osmotic Adaptation and Compatible Solute Biosynthesis of Phototrophic Bacteria as Revealed from Genome Analyses.</title>
        <authorList>
            <person name="Imhoff J.F."/>
            <person name="Rahn T."/>
            <person name="Kunzel S."/>
            <person name="Keller A."/>
            <person name="Neulinger S.C."/>
        </authorList>
    </citation>
    <scope>NUCLEOTIDE SEQUENCE [LARGE SCALE GENOMIC DNA]</scope>
    <source>
        <strain evidence="5 6">DSM 21303</strain>
    </source>
</reference>
<dbReference type="PANTHER" id="PTHR47918">
    <property type="entry name" value="DNA-BINDING PROTEIN FIS"/>
    <property type="match status" value="1"/>
</dbReference>
<dbReference type="InterPro" id="IPR005412">
    <property type="entry name" value="Fis_DNA-bd"/>
</dbReference>
<proteinExistence type="inferred from homology"/>
<gene>
    <name evidence="5" type="ORF">CKO25_03395</name>
</gene>
<evidence type="ECO:0000256" key="1">
    <source>
        <dbReference type="ARBA" id="ARBA00008559"/>
    </source>
</evidence>
<dbReference type="InterPro" id="IPR050207">
    <property type="entry name" value="Trans_regulatory_Fis"/>
</dbReference>
<evidence type="ECO:0000313" key="5">
    <source>
        <dbReference type="EMBL" id="MBK1643720.1"/>
    </source>
</evidence>
<dbReference type="PANTHER" id="PTHR47918:SF1">
    <property type="entry name" value="DNA-BINDING PROTEIN FIS"/>
    <property type="match status" value="1"/>
</dbReference>
<dbReference type="PIRSF" id="PIRSF002097">
    <property type="entry name" value="DNA-binding_Fis"/>
    <property type="match status" value="1"/>
</dbReference>
<name>A0A9X0WFU4_9GAMM</name>
<keyword evidence="6" id="KW-1185">Reference proteome</keyword>
<dbReference type="GO" id="GO:0006355">
    <property type="term" value="P:regulation of DNA-templated transcription"/>
    <property type="evidence" value="ECO:0007669"/>
    <property type="project" value="InterPro"/>
</dbReference>
<dbReference type="EMBL" id="NRSD01000002">
    <property type="protein sequence ID" value="MBK1643720.1"/>
    <property type="molecule type" value="Genomic_DNA"/>
</dbReference>
<feature type="domain" description="DNA binding HTH" evidence="4">
    <location>
        <begin position="56"/>
        <end position="94"/>
    </location>
</feature>
<evidence type="ECO:0000259" key="4">
    <source>
        <dbReference type="Pfam" id="PF02954"/>
    </source>
</evidence>
<dbReference type="Proteomes" id="UP001138802">
    <property type="component" value="Unassembled WGS sequence"/>
</dbReference>
<dbReference type="InterPro" id="IPR009057">
    <property type="entry name" value="Homeodomain-like_sf"/>
</dbReference>
<dbReference type="GO" id="GO:0043565">
    <property type="term" value="F:sequence-specific DNA binding"/>
    <property type="evidence" value="ECO:0007669"/>
    <property type="project" value="InterPro"/>
</dbReference>
<evidence type="ECO:0000313" key="6">
    <source>
        <dbReference type="Proteomes" id="UP001138802"/>
    </source>
</evidence>
<dbReference type="RefSeq" id="WP_200386520.1">
    <property type="nucleotide sequence ID" value="NZ_NRSD01000002.1"/>
</dbReference>
<keyword evidence="2" id="KW-0238">DNA-binding</keyword>
<dbReference type="InterPro" id="IPR002197">
    <property type="entry name" value="HTH_Fis"/>
</dbReference>
<sequence length="102" mass="11667">MRIAALDDDRETQSTRLQFTAADRHAPLRQCVEEALGFYLDNMAGHEITNLRELVLEEVERPMFETVLRFTNGNLSQAAKMLGMTRATLRKRLALYGIDRLA</sequence>
<accession>A0A9X0WFU4</accession>
<evidence type="ECO:0000256" key="2">
    <source>
        <dbReference type="ARBA" id="ARBA00023125"/>
    </source>
</evidence>
<dbReference type="PRINTS" id="PR01590">
    <property type="entry name" value="HTHFIS"/>
</dbReference>
<evidence type="ECO:0000256" key="3">
    <source>
        <dbReference type="ARBA" id="ARBA00029540"/>
    </source>
</evidence>